<reference evidence="1 2" key="1">
    <citation type="submission" date="2014-02" db="EMBL/GenBank/DDBJ databases">
        <title>The genome sequence of the entomopathogenic fungus Metarhizium robertsii ARSEF 2575.</title>
        <authorList>
            <person name="Giuliano Garisto Donzelli B."/>
            <person name="Roe B.A."/>
            <person name="Macmil S.L."/>
            <person name="Krasnoff S.B."/>
            <person name="Gibson D.M."/>
        </authorList>
    </citation>
    <scope>NUCLEOTIDE SEQUENCE [LARGE SCALE GENOMIC DNA]</scope>
    <source>
        <strain evidence="1 2">ARSEF 2575</strain>
    </source>
</reference>
<proteinExistence type="predicted"/>
<comment type="caution">
    <text evidence="1">The sequence shown here is derived from an EMBL/GenBank/DDBJ whole genome shotgun (WGS) entry which is preliminary data.</text>
</comment>
<organism evidence="1 2">
    <name type="scientific">Metarhizium robertsii</name>
    <dbReference type="NCBI Taxonomy" id="568076"/>
    <lineage>
        <taxon>Eukaryota</taxon>
        <taxon>Fungi</taxon>
        <taxon>Dikarya</taxon>
        <taxon>Ascomycota</taxon>
        <taxon>Pezizomycotina</taxon>
        <taxon>Sordariomycetes</taxon>
        <taxon>Hypocreomycetidae</taxon>
        <taxon>Hypocreales</taxon>
        <taxon>Clavicipitaceae</taxon>
        <taxon>Metarhizium</taxon>
    </lineage>
</organism>
<dbReference type="AlphaFoldDB" id="A0A014PH09"/>
<name>A0A014PH09_9HYPO</name>
<evidence type="ECO:0000313" key="2">
    <source>
        <dbReference type="Proteomes" id="UP000030151"/>
    </source>
</evidence>
<evidence type="ECO:0000313" key="1">
    <source>
        <dbReference type="EMBL" id="EXU94864.1"/>
    </source>
</evidence>
<dbReference type="EMBL" id="JELW01000135">
    <property type="protein sequence ID" value="EXU94864.1"/>
    <property type="molecule type" value="Genomic_DNA"/>
</dbReference>
<dbReference type="Proteomes" id="UP000030151">
    <property type="component" value="Unassembled WGS sequence"/>
</dbReference>
<accession>A0A014PH09</accession>
<gene>
    <name evidence="1" type="ORF">X797_012050</name>
</gene>
<dbReference type="OrthoDB" id="3938867at2759"/>
<protein>
    <submittedName>
        <fullName evidence="1">Uncharacterized protein</fullName>
    </submittedName>
</protein>
<dbReference type="eggNOG" id="ENOG502SSGU">
    <property type="taxonomic scope" value="Eukaryota"/>
</dbReference>
<sequence>MGTRGLIIVRFNRRYYARYNHSDSYFEALGSWIVAEIPTDPEEYRAWLVRTRAEYAALERDLENEVYELRDDVDSIPDSYHGFRDFVEFPSELPSMPDVGAQYTYITNLDQEILTMNGSIHWKLSNIPRQGNLWLHAIKKSIHKGKLTISSETCPEEHMASPALAPSTLSNEIKYNYRLVVPKANIEAAPKMFLTYVLSRVLKNYQSQITQFAMEWTAESFPFRELCFAFVSIASGKARFQPYVRRRIQLDRCIDREWAQTADERLTIPFGAMFHRPGEPPGVSPVETIYWLDDVLVSLTRVPDGTSVTRAVSYGVSQGRNHFQIVILSIFEVILAEVLLGDENKPFVKVSKPIKLSPLRMDYCTSFHPRERPEAETGMKRRRRRGELIMMSHCRWIVRTLGEEFLGFAALVNFFEVAGNRRAATKSSGRLPTELYEQILDFVDHETWISCLDVSRQIRYLCLRRFRLDHQMRIVTGPSVLPQEMDREHLPSFDAENIQSGRSIPIMAAPSRFGPRDDTYNWIPEIGNDLKMAMEDVVIQFGLQGEVSVGSDSPTWTSDEDE</sequence>
<dbReference type="HOGENOM" id="CLU_016701_1_0_1"/>